<gene>
    <name evidence="1" type="ORF">SDC9_71943</name>
</gene>
<protein>
    <submittedName>
        <fullName evidence="1">Uncharacterized protein</fullName>
    </submittedName>
</protein>
<comment type="caution">
    <text evidence="1">The sequence shown here is derived from an EMBL/GenBank/DDBJ whole genome shotgun (WGS) entry which is preliminary data.</text>
</comment>
<name>A0A644YAW2_9ZZZZ</name>
<dbReference type="EMBL" id="VSSQ01004500">
    <property type="protein sequence ID" value="MPM25449.1"/>
    <property type="molecule type" value="Genomic_DNA"/>
</dbReference>
<evidence type="ECO:0000313" key="1">
    <source>
        <dbReference type="EMBL" id="MPM25449.1"/>
    </source>
</evidence>
<organism evidence="1">
    <name type="scientific">bioreactor metagenome</name>
    <dbReference type="NCBI Taxonomy" id="1076179"/>
    <lineage>
        <taxon>unclassified sequences</taxon>
        <taxon>metagenomes</taxon>
        <taxon>ecological metagenomes</taxon>
    </lineage>
</organism>
<proteinExistence type="predicted"/>
<accession>A0A644YAW2</accession>
<reference evidence="1" key="1">
    <citation type="submission" date="2019-08" db="EMBL/GenBank/DDBJ databases">
        <authorList>
            <person name="Kucharzyk K."/>
            <person name="Murdoch R.W."/>
            <person name="Higgins S."/>
            <person name="Loffler F."/>
        </authorList>
    </citation>
    <scope>NUCLEOTIDE SEQUENCE</scope>
</reference>
<dbReference type="AlphaFoldDB" id="A0A644YAW2"/>
<sequence>MSLSHRFNVIGYHFTCGQNIAHTRMSHCNTITGSYGTELNCHTSLCMNTILDTLYHKIQMCMSRTDSVGGVDNPYDWLFKLHLGKPSSFE</sequence>